<comment type="caution">
    <text evidence="2">The sequence shown here is derived from an EMBL/GenBank/DDBJ whole genome shotgun (WGS) entry which is preliminary data.</text>
</comment>
<proteinExistence type="predicted"/>
<organism evidence="2 3">
    <name type="scientific">Xylaria bambusicola</name>
    <dbReference type="NCBI Taxonomy" id="326684"/>
    <lineage>
        <taxon>Eukaryota</taxon>
        <taxon>Fungi</taxon>
        <taxon>Dikarya</taxon>
        <taxon>Ascomycota</taxon>
        <taxon>Pezizomycotina</taxon>
        <taxon>Sordariomycetes</taxon>
        <taxon>Xylariomycetidae</taxon>
        <taxon>Xylariales</taxon>
        <taxon>Xylariaceae</taxon>
        <taxon>Xylaria</taxon>
    </lineage>
</organism>
<feature type="region of interest" description="Disordered" evidence="1">
    <location>
        <begin position="1"/>
        <end position="68"/>
    </location>
</feature>
<sequence>MAKYPEVGTSGEPRHDADDDDDDETISLCGYKMDWPSPGVSPAVPENPPDESQGEVGKECGMEIGDPL</sequence>
<accession>A0AAN7UHL5</accession>
<gene>
    <name evidence="2" type="ORF">RRF57_001682</name>
</gene>
<dbReference type="EMBL" id="JAWHQM010000003">
    <property type="protein sequence ID" value="KAK5625966.1"/>
    <property type="molecule type" value="Genomic_DNA"/>
</dbReference>
<keyword evidence="3" id="KW-1185">Reference proteome</keyword>
<evidence type="ECO:0000313" key="2">
    <source>
        <dbReference type="EMBL" id="KAK5625966.1"/>
    </source>
</evidence>
<name>A0AAN7UHL5_9PEZI</name>
<protein>
    <submittedName>
        <fullName evidence="2">Uncharacterized protein</fullName>
    </submittedName>
</protein>
<evidence type="ECO:0000313" key="3">
    <source>
        <dbReference type="Proteomes" id="UP001305414"/>
    </source>
</evidence>
<dbReference type="Proteomes" id="UP001305414">
    <property type="component" value="Unassembled WGS sequence"/>
</dbReference>
<evidence type="ECO:0000256" key="1">
    <source>
        <dbReference type="SAM" id="MobiDB-lite"/>
    </source>
</evidence>
<dbReference type="AlphaFoldDB" id="A0AAN7UHL5"/>
<reference evidence="2 3" key="1">
    <citation type="submission" date="2023-10" db="EMBL/GenBank/DDBJ databases">
        <title>Draft genome sequence of Xylaria bambusicola isolate GMP-LS, the root and basal stem rot pathogen of sugarcane in Indonesia.</title>
        <authorList>
            <person name="Selvaraj P."/>
            <person name="Muralishankar V."/>
            <person name="Muruganantham S."/>
            <person name="Sp S."/>
            <person name="Haryani S."/>
            <person name="Lau K.J.X."/>
            <person name="Naqvi N.I."/>
        </authorList>
    </citation>
    <scope>NUCLEOTIDE SEQUENCE [LARGE SCALE GENOMIC DNA]</scope>
    <source>
        <strain evidence="2">GMP-LS</strain>
    </source>
</reference>